<dbReference type="AlphaFoldDB" id="A0A8C4JGM2"/>
<sequence length="61" mass="7118">PKVFFKAEFHLSFVGFLPSSQMRNNFTLQPRIPGLSWSRGLSLLNSWDYRCAPPTLINFWT</sequence>
<evidence type="ECO:0000313" key="1">
    <source>
        <dbReference type="Ensembl" id="ENSDNVP00000006449.1"/>
    </source>
</evidence>
<reference evidence="1" key="2">
    <citation type="submission" date="2025-09" db="UniProtKB">
        <authorList>
            <consortium name="Ensembl"/>
        </authorList>
    </citation>
    <scope>IDENTIFICATION</scope>
</reference>
<dbReference type="Proteomes" id="UP000694423">
    <property type="component" value="Unplaced"/>
</dbReference>
<organism evidence="1 2">
    <name type="scientific">Dromaius novaehollandiae</name>
    <name type="common">Emu</name>
    <dbReference type="NCBI Taxonomy" id="8790"/>
    <lineage>
        <taxon>Eukaryota</taxon>
        <taxon>Metazoa</taxon>
        <taxon>Chordata</taxon>
        <taxon>Craniata</taxon>
        <taxon>Vertebrata</taxon>
        <taxon>Euteleostomi</taxon>
        <taxon>Archelosauria</taxon>
        <taxon>Archosauria</taxon>
        <taxon>Dinosauria</taxon>
        <taxon>Saurischia</taxon>
        <taxon>Theropoda</taxon>
        <taxon>Coelurosauria</taxon>
        <taxon>Aves</taxon>
        <taxon>Palaeognathae</taxon>
        <taxon>Casuariiformes</taxon>
        <taxon>Dromaiidae</taxon>
        <taxon>Dromaius</taxon>
    </lineage>
</organism>
<keyword evidence="2" id="KW-1185">Reference proteome</keyword>
<proteinExistence type="predicted"/>
<evidence type="ECO:0000313" key="2">
    <source>
        <dbReference type="Proteomes" id="UP000694423"/>
    </source>
</evidence>
<dbReference type="Ensembl" id="ENSDNVT00000007779.1">
    <property type="protein sequence ID" value="ENSDNVP00000006449.1"/>
    <property type="gene ID" value="ENSDNVG00000004621.1"/>
</dbReference>
<reference evidence="1" key="1">
    <citation type="submission" date="2025-08" db="UniProtKB">
        <authorList>
            <consortium name="Ensembl"/>
        </authorList>
    </citation>
    <scope>IDENTIFICATION</scope>
</reference>
<accession>A0A8C4JGM2</accession>
<name>A0A8C4JGM2_DRONO</name>
<protein>
    <submittedName>
        <fullName evidence="1">Uncharacterized protein</fullName>
    </submittedName>
</protein>